<evidence type="ECO:0000313" key="3">
    <source>
        <dbReference type="Proteomes" id="UP000182961"/>
    </source>
</evidence>
<dbReference type="eggNOG" id="ENOG5033B02">
    <property type="taxonomic scope" value="Bacteria"/>
</dbReference>
<dbReference type="AlphaFoldDB" id="A0A1I4U640"/>
<dbReference type="RefSeq" id="WP_024981144.1">
    <property type="nucleotide sequence ID" value="NZ_CBCRUM010000002.1"/>
</dbReference>
<sequence>MKNLILCIALFFLFQFKFYAQNQFGLEDNFSKAEKQLILSNQSEKIKGTVRNTNGIFIQQIGNFNSSNVDVIARSTEISLDQQGNNNSIIVSKEAFTVQQKIMQKGDNNNVFDIGGYSRHSVSMEFMQTGNNQNIHSFGANSLSKDMKISQSGNGSTVIVVNLK</sequence>
<name>A0A1I4U640_9FLAO</name>
<organism evidence="2 3">
    <name type="scientific">Flavobacterium succinicans</name>
    <dbReference type="NCBI Taxonomy" id="29536"/>
    <lineage>
        <taxon>Bacteria</taxon>
        <taxon>Pseudomonadati</taxon>
        <taxon>Bacteroidota</taxon>
        <taxon>Flavobacteriia</taxon>
        <taxon>Flavobacteriales</taxon>
        <taxon>Flavobacteriaceae</taxon>
        <taxon>Flavobacterium</taxon>
    </lineage>
</organism>
<keyword evidence="3" id="KW-1185">Reference proteome</keyword>
<proteinExistence type="predicted"/>
<keyword evidence="2" id="KW-0687">Ribonucleoprotein</keyword>
<dbReference type="GO" id="GO:0005840">
    <property type="term" value="C:ribosome"/>
    <property type="evidence" value="ECO:0007669"/>
    <property type="project" value="UniProtKB-KW"/>
</dbReference>
<keyword evidence="2" id="KW-0689">Ribosomal protein</keyword>
<evidence type="ECO:0000313" key="2">
    <source>
        <dbReference type="EMBL" id="SFM84484.1"/>
    </source>
</evidence>
<dbReference type="Proteomes" id="UP000182961">
    <property type="component" value="Unassembled WGS sequence"/>
</dbReference>
<keyword evidence="1" id="KW-0732">Signal</keyword>
<feature type="signal peptide" evidence="1">
    <location>
        <begin position="1"/>
        <end position="22"/>
    </location>
</feature>
<accession>A0A1I4U640</accession>
<evidence type="ECO:0000256" key="1">
    <source>
        <dbReference type="SAM" id="SignalP"/>
    </source>
</evidence>
<reference evidence="3" key="1">
    <citation type="submission" date="2016-10" db="EMBL/GenBank/DDBJ databases">
        <authorList>
            <person name="Varghese N."/>
            <person name="Submissions S."/>
        </authorList>
    </citation>
    <scope>NUCLEOTIDE SEQUENCE [LARGE SCALE GENOMIC DNA]</scope>
    <source>
        <strain evidence="3">DSM 4002</strain>
    </source>
</reference>
<dbReference type="EMBL" id="FOUT01000003">
    <property type="protein sequence ID" value="SFM84484.1"/>
    <property type="molecule type" value="Genomic_DNA"/>
</dbReference>
<protein>
    <submittedName>
        <fullName evidence="2">Ribosomal protein L18</fullName>
    </submittedName>
</protein>
<feature type="chain" id="PRO_5010347622" evidence="1">
    <location>
        <begin position="23"/>
        <end position="164"/>
    </location>
</feature>
<gene>
    <name evidence="2" type="ORF">SAMN05444143_10312</name>
</gene>